<feature type="region of interest" description="Disordered" evidence="1">
    <location>
        <begin position="210"/>
        <end position="250"/>
    </location>
</feature>
<protein>
    <submittedName>
        <fullName evidence="2">Uncharacterized protein</fullName>
    </submittedName>
</protein>
<proteinExistence type="predicted"/>
<dbReference type="RefSeq" id="XP_018241287.1">
    <property type="nucleotide sequence ID" value="XM_018399304.1"/>
</dbReference>
<gene>
    <name evidence="2" type="ORF">FOXG_19119</name>
</gene>
<evidence type="ECO:0000256" key="1">
    <source>
        <dbReference type="SAM" id="MobiDB-lite"/>
    </source>
</evidence>
<feature type="compositionally biased region" description="Basic and acidic residues" evidence="1">
    <location>
        <begin position="221"/>
        <end position="238"/>
    </location>
</feature>
<organism evidence="2 3">
    <name type="scientific">Fusarium oxysporum f. sp. lycopersici (strain 4287 / CBS 123668 / FGSC 9935 / NRRL 34936)</name>
    <name type="common">Fusarium vascular wilt of tomato</name>
    <dbReference type="NCBI Taxonomy" id="426428"/>
    <lineage>
        <taxon>Eukaryota</taxon>
        <taxon>Fungi</taxon>
        <taxon>Dikarya</taxon>
        <taxon>Ascomycota</taxon>
        <taxon>Pezizomycotina</taxon>
        <taxon>Sordariomycetes</taxon>
        <taxon>Hypocreomycetidae</taxon>
        <taxon>Hypocreales</taxon>
        <taxon>Nectriaceae</taxon>
        <taxon>Fusarium</taxon>
        <taxon>Fusarium oxysporum species complex</taxon>
    </lineage>
</organism>
<dbReference type="VEuPathDB" id="FungiDB:FOXG_19119"/>
<dbReference type="AlphaFoldDB" id="A0A0J9WL65"/>
<evidence type="ECO:0000313" key="2">
    <source>
        <dbReference type="EMBL" id="KNB03242.1"/>
    </source>
</evidence>
<sequence>MEVIGTAIALGDVAVKLAMFGAAIKNAPQVWYEYSAALHNIVNTRDMINEMIAHFPPRNKEDLASYIQRKLHDQLRSCNEDLGRVYRDANGLLKRFEQLEKRPEKKRRKWELGQWIFTMSRRFGFVVKEQVIRAHFETITHAKASMHLLVSLIGLCSVHSGHRRVKNSIDQLLEKINEHHKEIKPENTRERPERPIKLFFFDERRAKPIVKRRRRRRRRHEQSDCKETEAGMKPRDNRNNAAFEAGKGLDNSTYSTAQPTYIDAYDPYGTYQALDLYPWIEGGQDSRSNGSNLLLEAPTEYAESVDSSSSDEVDGDSTVNMDSSLHSQSTPSSAIDFLLSLDILIKAKPIVKLGRSTSPKLDSRKSRFCVKTLSLQDGQYEFTLDTRCTAQSCDHTIIQDIKGVVSHQQGRELFVARITEFSPINSSTGKLNSSKRLYSNLNQVCHGECSHTQIIGFSSFSCISPSCHIDIVVESALALRRDARIEGFPAQVPTLIPAVACFYCLPTTHLAAFTYARSPLMFSEGIILVYECGHCEKEIWLWE</sequence>
<reference evidence="2" key="2">
    <citation type="journal article" date="2010" name="Nature">
        <title>Comparative genomics reveals mobile pathogenicity chromosomes in Fusarium.</title>
        <authorList>
            <person name="Ma L.J."/>
            <person name="van der Does H.C."/>
            <person name="Borkovich K.A."/>
            <person name="Coleman J.J."/>
            <person name="Daboussi M.J."/>
            <person name="Di Pietro A."/>
            <person name="Dufresne M."/>
            <person name="Freitag M."/>
            <person name="Grabherr M."/>
            <person name="Henrissat B."/>
            <person name="Houterman P.M."/>
            <person name="Kang S."/>
            <person name="Shim W.B."/>
            <person name="Woloshuk C."/>
            <person name="Xie X."/>
            <person name="Xu J.R."/>
            <person name="Antoniw J."/>
            <person name="Baker S.E."/>
            <person name="Bluhm B.H."/>
            <person name="Breakspear A."/>
            <person name="Brown D.W."/>
            <person name="Butchko R.A."/>
            <person name="Chapman S."/>
            <person name="Coulson R."/>
            <person name="Coutinho P.M."/>
            <person name="Danchin E.G."/>
            <person name="Diener A."/>
            <person name="Gale L.R."/>
            <person name="Gardiner D.M."/>
            <person name="Goff S."/>
            <person name="Hammond-Kosack K.E."/>
            <person name="Hilburn K."/>
            <person name="Hua-Van A."/>
            <person name="Jonkers W."/>
            <person name="Kazan K."/>
            <person name="Kodira C.D."/>
            <person name="Koehrsen M."/>
            <person name="Kumar L."/>
            <person name="Lee Y.H."/>
            <person name="Li L."/>
            <person name="Manners J.M."/>
            <person name="Miranda-Saavedra D."/>
            <person name="Mukherjee M."/>
            <person name="Park G."/>
            <person name="Park J."/>
            <person name="Park S.Y."/>
            <person name="Proctor R.H."/>
            <person name="Regev A."/>
            <person name="Ruiz-Roldan M.C."/>
            <person name="Sain D."/>
            <person name="Sakthikumar S."/>
            <person name="Sykes S."/>
            <person name="Schwartz D.C."/>
            <person name="Turgeon B.G."/>
            <person name="Wapinski I."/>
            <person name="Yoder O."/>
            <person name="Young S."/>
            <person name="Zeng Q."/>
            <person name="Zhou S."/>
            <person name="Galagan J."/>
            <person name="Cuomo C.A."/>
            <person name="Kistler H.C."/>
            <person name="Rep M."/>
        </authorList>
    </citation>
    <scope>NUCLEOTIDE SEQUENCE [LARGE SCALE GENOMIC DNA]</scope>
    <source>
        <strain evidence="2">4287</strain>
    </source>
</reference>
<dbReference type="KEGG" id="fox:FOXG_19119"/>
<reference evidence="2" key="1">
    <citation type="submission" date="2007-04" db="EMBL/GenBank/DDBJ databases">
        <authorList>
            <consortium name="The Broad Institute Genome Sequencing Platform"/>
            <person name="Birren B."/>
            <person name="Lander E."/>
            <person name="Galagan J."/>
            <person name="Nusbaum C."/>
            <person name="Devon K."/>
            <person name="Ma L.-J."/>
            <person name="Jaffe D."/>
            <person name="Butler J."/>
            <person name="Alvarez P."/>
            <person name="Gnerre S."/>
            <person name="Grabherr M."/>
            <person name="Kleber M."/>
            <person name="Mauceli E."/>
            <person name="Brockman W."/>
            <person name="MacCallum I.A."/>
            <person name="Young S."/>
            <person name="LaButti K."/>
            <person name="DeCaprio D."/>
            <person name="Crawford M."/>
            <person name="Koehrsen M."/>
            <person name="Engels R."/>
            <person name="Montgomery P."/>
            <person name="Pearson M."/>
            <person name="Howarth C."/>
            <person name="Larson L."/>
            <person name="White J."/>
            <person name="O'Leary S."/>
            <person name="Kodira C."/>
            <person name="Zeng Q."/>
            <person name="Yandava C."/>
            <person name="Alvarado L."/>
            <person name="Kistler C."/>
            <person name="Shim W.-B."/>
            <person name="Kang S."/>
            <person name="Woloshuk C."/>
        </authorList>
    </citation>
    <scope>NUCLEOTIDE SEQUENCE</scope>
    <source>
        <strain evidence="2">4287</strain>
    </source>
</reference>
<dbReference type="EMBL" id="DS231701">
    <property type="protein sequence ID" value="KNB03242.1"/>
    <property type="molecule type" value="Genomic_DNA"/>
</dbReference>
<name>A0A0J9WL65_FUSO4</name>
<accession>A0A0J9WL65</accession>
<feature type="compositionally biased region" description="Basic residues" evidence="1">
    <location>
        <begin position="210"/>
        <end position="220"/>
    </location>
</feature>
<dbReference type="GeneID" id="28959825"/>
<dbReference type="Proteomes" id="UP000009097">
    <property type="component" value="Unassembled WGS sequence"/>
</dbReference>
<evidence type="ECO:0000313" key="3">
    <source>
        <dbReference type="Proteomes" id="UP000009097"/>
    </source>
</evidence>
<dbReference type="OrthoDB" id="10352936at2759"/>
<feature type="compositionally biased region" description="Polar residues" evidence="1">
    <location>
        <begin position="318"/>
        <end position="330"/>
    </location>
</feature>
<feature type="region of interest" description="Disordered" evidence="1">
    <location>
        <begin position="299"/>
        <end position="330"/>
    </location>
</feature>